<evidence type="ECO:0000256" key="2">
    <source>
        <dbReference type="ARBA" id="ARBA00022448"/>
    </source>
</evidence>
<keyword evidence="5 8" id="KW-0812">Transmembrane</keyword>
<dbReference type="InterPro" id="IPR050366">
    <property type="entry name" value="BP-dependent_transpt_permease"/>
</dbReference>
<dbReference type="Pfam" id="PF12911">
    <property type="entry name" value="OppC_N"/>
    <property type="match status" value="1"/>
</dbReference>
<feature type="domain" description="ABC transmembrane type-1" evidence="10">
    <location>
        <begin position="87"/>
        <end position="276"/>
    </location>
</feature>
<evidence type="ECO:0000313" key="11">
    <source>
        <dbReference type="EMBL" id="WFN55710.1"/>
    </source>
</evidence>
<dbReference type="InterPro" id="IPR053474">
    <property type="entry name" value="Staphylopine_ABC_permease"/>
</dbReference>
<evidence type="ECO:0000256" key="7">
    <source>
        <dbReference type="ARBA" id="ARBA00023136"/>
    </source>
</evidence>
<dbReference type="PANTHER" id="PTHR43386:SF1">
    <property type="entry name" value="D,D-DIPEPTIDE TRANSPORT SYSTEM PERMEASE PROTEIN DDPC-RELATED"/>
    <property type="match status" value="1"/>
</dbReference>
<keyword evidence="6 8" id="KW-1133">Transmembrane helix</keyword>
<evidence type="ECO:0000259" key="10">
    <source>
        <dbReference type="PROSITE" id="PS50928"/>
    </source>
</evidence>
<dbReference type="Pfam" id="PF00528">
    <property type="entry name" value="BPD_transp_1"/>
    <property type="match status" value="1"/>
</dbReference>
<dbReference type="EMBL" id="CP114280">
    <property type="protein sequence ID" value="WFN55710.1"/>
    <property type="molecule type" value="Genomic_DNA"/>
</dbReference>
<dbReference type="SUPFAM" id="SSF161098">
    <property type="entry name" value="MetI-like"/>
    <property type="match status" value="1"/>
</dbReference>
<feature type="transmembrane region" description="Helical" evidence="8">
    <location>
        <begin position="26"/>
        <end position="47"/>
    </location>
</feature>
<keyword evidence="2 8" id="KW-0813">Transport</keyword>
<feature type="transmembrane region" description="Helical" evidence="8">
    <location>
        <begin position="126"/>
        <end position="146"/>
    </location>
</feature>
<evidence type="ECO:0000256" key="3">
    <source>
        <dbReference type="ARBA" id="ARBA00022475"/>
    </source>
</evidence>
<feature type="transmembrane region" description="Helical" evidence="8">
    <location>
        <begin position="200"/>
        <end position="233"/>
    </location>
</feature>
<comment type="subcellular location">
    <subcellularLocation>
        <location evidence="1">Cell inner membrane</location>
        <topology evidence="1">Multi-pass membrane protein</topology>
    </subcellularLocation>
    <subcellularLocation>
        <location evidence="8">Cell membrane</location>
        <topology evidence="8">Multi-pass membrane protein</topology>
    </subcellularLocation>
</comment>
<feature type="transmembrane region" description="Helical" evidence="8">
    <location>
        <begin position="152"/>
        <end position="169"/>
    </location>
</feature>
<dbReference type="Proteomes" id="UP001219630">
    <property type="component" value="Chromosome"/>
</dbReference>
<protein>
    <submittedName>
        <fullName evidence="11">ABC transporter permease subunit</fullName>
    </submittedName>
</protein>
<dbReference type="CDD" id="cd06261">
    <property type="entry name" value="TM_PBP2"/>
    <property type="match status" value="1"/>
</dbReference>
<evidence type="ECO:0000256" key="9">
    <source>
        <dbReference type="SAM" id="MobiDB-lite"/>
    </source>
</evidence>
<gene>
    <name evidence="11" type="ORF">O1Q98_19435</name>
</gene>
<accession>A0ABY8G719</accession>
<dbReference type="PROSITE" id="PS50928">
    <property type="entry name" value="ABC_TM1"/>
    <property type="match status" value="1"/>
</dbReference>
<organism evidence="11 12">
    <name type="scientific">Dickeya lacustris</name>
    <dbReference type="NCBI Taxonomy" id="2259638"/>
    <lineage>
        <taxon>Bacteria</taxon>
        <taxon>Pseudomonadati</taxon>
        <taxon>Pseudomonadota</taxon>
        <taxon>Gammaproteobacteria</taxon>
        <taxon>Enterobacterales</taxon>
        <taxon>Pectobacteriaceae</taxon>
        <taxon>Dickeya</taxon>
    </lineage>
</organism>
<dbReference type="PANTHER" id="PTHR43386">
    <property type="entry name" value="OLIGOPEPTIDE TRANSPORT SYSTEM PERMEASE PROTEIN APPC"/>
    <property type="match status" value="1"/>
</dbReference>
<dbReference type="InterPro" id="IPR025966">
    <property type="entry name" value="OppC_N"/>
</dbReference>
<evidence type="ECO:0000256" key="8">
    <source>
        <dbReference type="RuleBase" id="RU363032"/>
    </source>
</evidence>
<feature type="transmembrane region" description="Helical" evidence="8">
    <location>
        <begin position="91"/>
        <end position="114"/>
    </location>
</feature>
<sequence>MRERASFTAIVAMMAGLWLRIRRDRLLLLCGLLLAVVILAGLFAPYITWHDPLLTAVRQKYQGISLDYPLGTDNLGRCIFSRLVYGVRTTVFYSLLAMFGTVSLGVLAGVTAGYCGGRIDAWLMRACDVMLAFPAEVMILALAGLLGPGLDTLLLAVIVVKWAWYARLIRAIAVRQRHTHYVDYARLIGAPSRHIITRHLLVVMAAELAILASADVGGVMLLISGLSFLGLGAQPPQPEWGNMLSEAKQVMLVHPEQMLPAGLAIAVVVAAFNIVGDALRDGLDPASQTSLHQQVEASGDGGAATKRGVDATVTER</sequence>
<dbReference type="Gene3D" id="1.10.3720.10">
    <property type="entry name" value="MetI-like"/>
    <property type="match status" value="1"/>
</dbReference>
<feature type="region of interest" description="Disordered" evidence="9">
    <location>
        <begin position="294"/>
        <end position="316"/>
    </location>
</feature>
<dbReference type="NCBIfam" id="NF045473">
    <property type="entry name" value="Opp1C"/>
    <property type="match status" value="1"/>
</dbReference>
<reference evidence="11 12" key="1">
    <citation type="submission" date="2022-12" db="EMBL/GenBank/DDBJ databases">
        <title>Complete genome sequencing of Dickeya lacustris type strain LMG30899.</title>
        <authorList>
            <person name="Dobhal S."/>
            <person name="Arizala D."/>
            <person name="Arif M."/>
        </authorList>
    </citation>
    <scope>NUCLEOTIDE SEQUENCE [LARGE SCALE GENOMIC DNA]</scope>
    <source>
        <strain evidence="11 12">LMG30899</strain>
    </source>
</reference>
<keyword evidence="3" id="KW-1003">Cell membrane</keyword>
<dbReference type="InterPro" id="IPR035906">
    <property type="entry name" value="MetI-like_sf"/>
</dbReference>
<keyword evidence="12" id="KW-1185">Reference proteome</keyword>
<evidence type="ECO:0000313" key="12">
    <source>
        <dbReference type="Proteomes" id="UP001219630"/>
    </source>
</evidence>
<keyword evidence="4" id="KW-0997">Cell inner membrane</keyword>
<evidence type="ECO:0000256" key="1">
    <source>
        <dbReference type="ARBA" id="ARBA00004429"/>
    </source>
</evidence>
<evidence type="ECO:0000256" key="5">
    <source>
        <dbReference type="ARBA" id="ARBA00022692"/>
    </source>
</evidence>
<feature type="transmembrane region" description="Helical" evidence="8">
    <location>
        <begin position="258"/>
        <end position="275"/>
    </location>
</feature>
<evidence type="ECO:0000256" key="6">
    <source>
        <dbReference type="ARBA" id="ARBA00022989"/>
    </source>
</evidence>
<dbReference type="RefSeq" id="WP_240632776.1">
    <property type="nucleotide sequence ID" value="NZ_CP114280.1"/>
</dbReference>
<keyword evidence="7 8" id="KW-0472">Membrane</keyword>
<feature type="compositionally biased region" description="Basic and acidic residues" evidence="9">
    <location>
        <begin position="307"/>
        <end position="316"/>
    </location>
</feature>
<name>A0ABY8G719_9GAMM</name>
<proteinExistence type="inferred from homology"/>
<comment type="similarity">
    <text evidence="8">Belongs to the binding-protein-dependent transport system permease family.</text>
</comment>
<evidence type="ECO:0000256" key="4">
    <source>
        <dbReference type="ARBA" id="ARBA00022519"/>
    </source>
</evidence>
<dbReference type="InterPro" id="IPR000515">
    <property type="entry name" value="MetI-like"/>
</dbReference>